<dbReference type="EMBL" id="BGPR01118209">
    <property type="protein sequence ID" value="GBN12170.1"/>
    <property type="molecule type" value="Genomic_DNA"/>
</dbReference>
<evidence type="ECO:0000313" key="3">
    <source>
        <dbReference type="EMBL" id="GBN12170.1"/>
    </source>
</evidence>
<name>A0A4Y2LDD2_ARAVE</name>
<proteinExistence type="predicted"/>
<dbReference type="AlphaFoldDB" id="A0A4Y2LDD2"/>
<dbReference type="EMBL" id="BGPR01118214">
    <property type="protein sequence ID" value="GBN12183.1"/>
    <property type="molecule type" value="Genomic_DNA"/>
</dbReference>
<organism evidence="3 6">
    <name type="scientific">Araneus ventricosus</name>
    <name type="common">Orbweaver spider</name>
    <name type="synonym">Epeira ventricosa</name>
    <dbReference type="NCBI Taxonomy" id="182803"/>
    <lineage>
        <taxon>Eukaryota</taxon>
        <taxon>Metazoa</taxon>
        <taxon>Ecdysozoa</taxon>
        <taxon>Arthropoda</taxon>
        <taxon>Chelicerata</taxon>
        <taxon>Arachnida</taxon>
        <taxon>Araneae</taxon>
        <taxon>Araneomorphae</taxon>
        <taxon>Entelegynae</taxon>
        <taxon>Araneoidea</taxon>
        <taxon>Araneidae</taxon>
        <taxon>Araneus</taxon>
    </lineage>
</organism>
<comment type="caution">
    <text evidence="3">The sequence shown here is derived from an EMBL/GenBank/DDBJ whole genome shotgun (WGS) entry which is preliminary data.</text>
</comment>
<protein>
    <submittedName>
        <fullName evidence="3">Uncharacterized protein</fullName>
    </submittedName>
</protein>
<sequence length="102" mass="11844">MPLVLTVYTPHFSNCLFPNPVLNGPHLRLIIHYSYTLCKWRGDIGRHHQFDHPNSFTNNHLLRLNASHRNVEVKINKTHKGSCNRSRKGKSQRAMSARVFLT</sequence>
<keyword evidence="6" id="KW-1185">Reference proteome</keyword>
<evidence type="ECO:0000313" key="5">
    <source>
        <dbReference type="EMBL" id="GBN12183.1"/>
    </source>
</evidence>
<evidence type="ECO:0000256" key="1">
    <source>
        <dbReference type="SAM" id="MobiDB-lite"/>
    </source>
</evidence>
<evidence type="ECO:0000313" key="6">
    <source>
        <dbReference type="Proteomes" id="UP000499080"/>
    </source>
</evidence>
<evidence type="ECO:0000313" key="2">
    <source>
        <dbReference type="EMBL" id="GBN12148.1"/>
    </source>
</evidence>
<dbReference type="EMBL" id="BGPR01118201">
    <property type="protein sequence ID" value="GBN12148.1"/>
    <property type="molecule type" value="Genomic_DNA"/>
</dbReference>
<gene>
    <name evidence="2" type="ORF">AVEN_100290_1</name>
    <name evidence="3" type="ORF">AVEN_13636_1</name>
    <name evidence="4" type="ORF">AVEN_14920_1</name>
    <name evidence="5" type="ORF">AVEN_28238_1</name>
</gene>
<accession>A0A4Y2LDD2</accession>
<dbReference type="Proteomes" id="UP000499080">
    <property type="component" value="Unassembled WGS sequence"/>
</dbReference>
<feature type="region of interest" description="Disordered" evidence="1">
    <location>
        <begin position="80"/>
        <end position="102"/>
    </location>
</feature>
<feature type="compositionally biased region" description="Basic residues" evidence="1">
    <location>
        <begin position="80"/>
        <end position="91"/>
    </location>
</feature>
<dbReference type="EMBL" id="BGPR01118210">
    <property type="protein sequence ID" value="GBN12172.1"/>
    <property type="molecule type" value="Genomic_DNA"/>
</dbReference>
<evidence type="ECO:0000313" key="4">
    <source>
        <dbReference type="EMBL" id="GBN12172.1"/>
    </source>
</evidence>
<reference evidence="3 6" key="1">
    <citation type="journal article" date="2019" name="Sci. Rep.">
        <title>Orb-weaving spider Araneus ventricosus genome elucidates the spidroin gene catalogue.</title>
        <authorList>
            <person name="Kono N."/>
            <person name="Nakamura H."/>
            <person name="Ohtoshi R."/>
            <person name="Moran D.A.P."/>
            <person name="Shinohara A."/>
            <person name="Yoshida Y."/>
            <person name="Fujiwara M."/>
            <person name="Mori M."/>
            <person name="Tomita M."/>
            <person name="Arakawa K."/>
        </authorList>
    </citation>
    <scope>NUCLEOTIDE SEQUENCE [LARGE SCALE GENOMIC DNA]</scope>
</reference>